<evidence type="ECO:0000313" key="1">
    <source>
        <dbReference type="EMBL" id="ASS91024.1"/>
    </source>
</evidence>
<name>A0A223E6Y8_9BACI</name>
<protein>
    <submittedName>
        <fullName evidence="1">Uncharacterized protein</fullName>
    </submittedName>
</protein>
<organism evidence="1 2">
    <name type="scientific">Aeribacillus pallidus</name>
    <dbReference type="NCBI Taxonomy" id="33936"/>
    <lineage>
        <taxon>Bacteria</taxon>
        <taxon>Bacillati</taxon>
        <taxon>Bacillota</taxon>
        <taxon>Bacilli</taxon>
        <taxon>Bacillales</taxon>
        <taxon>Bacillaceae</taxon>
        <taxon>Aeribacillus</taxon>
    </lineage>
</organism>
<reference evidence="1 2" key="1">
    <citation type="submission" date="2016-10" db="EMBL/GenBank/DDBJ databases">
        <title>The whole genome sequencing and assembly of Aeribacillus pallidus KCTC3564 strain.</title>
        <authorList>
            <person name="Lee Y.-J."/>
            <person name="Park M.-K."/>
            <person name="Yi H."/>
            <person name="Bahn Y.-S."/>
            <person name="Kim J.F."/>
            <person name="Lee D.-W."/>
        </authorList>
    </citation>
    <scope>NUCLEOTIDE SEQUENCE [LARGE SCALE GENOMIC DNA]</scope>
    <source>
        <strain evidence="1 2">KCTC3564</strain>
    </source>
</reference>
<dbReference type="Proteomes" id="UP000214606">
    <property type="component" value="Chromosome"/>
</dbReference>
<dbReference type="KEGG" id="apak:AP3564_13040"/>
<sequence>MKVPSCKGRRAVSLTEGDGAAILPWQIRQVSSKNLANGSDENFECVYGKSGKRRKQKFGNSED</sequence>
<gene>
    <name evidence="1" type="ORF">AP3564_13040</name>
</gene>
<accession>A0A223E6Y8</accession>
<dbReference type="EMBL" id="CP017703">
    <property type="protein sequence ID" value="ASS91024.1"/>
    <property type="molecule type" value="Genomic_DNA"/>
</dbReference>
<proteinExistence type="predicted"/>
<evidence type="ECO:0000313" key="2">
    <source>
        <dbReference type="Proteomes" id="UP000214606"/>
    </source>
</evidence>
<dbReference type="AlphaFoldDB" id="A0A223E6Y8"/>